<dbReference type="RefSeq" id="WP_241550107.1">
    <property type="nucleotide sequence ID" value="NZ_JANCNS010000001.1"/>
</dbReference>
<evidence type="ECO:0000256" key="1">
    <source>
        <dbReference type="SAM" id="MobiDB-lite"/>
    </source>
</evidence>
<keyword evidence="3" id="KW-1185">Reference proteome</keyword>
<dbReference type="AlphaFoldDB" id="A0A9X2I1R1"/>
<feature type="compositionally biased region" description="Basic and acidic residues" evidence="1">
    <location>
        <begin position="46"/>
        <end position="55"/>
    </location>
</feature>
<dbReference type="PROSITE" id="PS51257">
    <property type="entry name" value="PROKAR_LIPOPROTEIN"/>
    <property type="match status" value="1"/>
</dbReference>
<dbReference type="EMBL" id="JANCNS010000001">
    <property type="protein sequence ID" value="MCP9199639.1"/>
    <property type="molecule type" value="Genomic_DNA"/>
</dbReference>
<name>A0A9X2I1R1_9FLAO</name>
<dbReference type="Proteomes" id="UP001155280">
    <property type="component" value="Unassembled WGS sequence"/>
</dbReference>
<feature type="region of interest" description="Disordered" evidence="1">
    <location>
        <begin position="35"/>
        <end position="55"/>
    </location>
</feature>
<sequence>MKIQNSISGVRNFFLLLSLSIFSLSCQFGENKAKDEGGAVNQQEEVETKQESDKQEFTEIITTSMEFQTKDTLKSGWNTFKYKNRSNETHLILFDKYPKGKTIADTKRDIVPPFQEGMDLINEGKMEEAGKAFGKLPEWFQEVEFVGGVGLISPQSTAQSTMKLEPGTYIIECYVKMPNGVFHTTQGMAKQIEVVEEKTDLSEPSADYTISIAAEEGIKFDQDVSTGEKTFAVNFGKQKVHEHYLMHDVNLVWAEPGADLAELEKWVNWSDPEGLQTPAPKGFKFLGGMQEMNEGKTGYFTADLKQGRYVLIAEVPGSREKGMLKEFMVK</sequence>
<organism evidence="2 3">
    <name type="scientific">Christiangramia oceanisediminis</name>
    <dbReference type="NCBI Taxonomy" id="2920386"/>
    <lineage>
        <taxon>Bacteria</taxon>
        <taxon>Pseudomonadati</taxon>
        <taxon>Bacteroidota</taxon>
        <taxon>Flavobacteriia</taxon>
        <taxon>Flavobacteriales</taxon>
        <taxon>Flavobacteriaceae</taxon>
        <taxon>Christiangramia</taxon>
    </lineage>
</organism>
<evidence type="ECO:0000313" key="3">
    <source>
        <dbReference type="Proteomes" id="UP001155280"/>
    </source>
</evidence>
<accession>A0A9X2I1R1</accession>
<reference evidence="2" key="1">
    <citation type="submission" date="2022-07" db="EMBL/GenBank/DDBJ databases">
        <title>Gramela sediminis sp. nov., isolated from deep-sea sediment of the Indian Ocean.</title>
        <authorList>
            <person name="Shi H."/>
        </authorList>
    </citation>
    <scope>NUCLEOTIDE SEQUENCE</scope>
    <source>
        <strain evidence="2">GC03-9</strain>
    </source>
</reference>
<gene>
    <name evidence="2" type="ORF">MKO06_06960</name>
</gene>
<comment type="caution">
    <text evidence="2">The sequence shown here is derived from an EMBL/GenBank/DDBJ whole genome shotgun (WGS) entry which is preliminary data.</text>
</comment>
<proteinExistence type="predicted"/>
<protein>
    <submittedName>
        <fullName evidence="2">Uncharacterized protein</fullName>
    </submittedName>
</protein>
<evidence type="ECO:0000313" key="2">
    <source>
        <dbReference type="EMBL" id="MCP9199639.1"/>
    </source>
</evidence>